<accession>A0ABP9X3V3</accession>
<evidence type="ECO:0000256" key="6">
    <source>
        <dbReference type="SAM" id="Coils"/>
    </source>
</evidence>
<dbReference type="Gene3D" id="3.30.750.24">
    <property type="entry name" value="STAS domain"/>
    <property type="match status" value="1"/>
</dbReference>
<dbReference type="InterPro" id="IPR002645">
    <property type="entry name" value="STAS_dom"/>
</dbReference>
<dbReference type="Gene3D" id="3.30.450.20">
    <property type="entry name" value="PAS domain"/>
    <property type="match status" value="1"/>
</dbReference>
<keyword evidence="2" id="KW-1003">Cell membrane</keyword>
<dbReference type="EMBL" id="BAABRU010000015">
    <property type="protein sequence ID" value="GAA5530092.1"/>
    <property type="molecule type" value="Genomic_DNA"/>
</dbReference>
<dbReference type="CDD" id="cd06225">
    <property type="entry name" value="HAMP"/>
    <property type="match status" value="1"/>
</dbReference>
<dbReference type="PROSITE" id="PS50885">
    <property type="entry name" value="HAMP"/>
    <property type="match status" value="1"/>
</dbReference>
<keyword evidence="6" id="KW-0175">Coiled coil</keyword>
<evidence type="ECO:0000256" key="2">
    <source>
        <dbReference type="ARBA" id="ARBA00022475"/>
    </source>
</evidence>
<dbReference type="PANTHER" id="PTHR33745">
    <property type="entry name" value="RSBT ANTAGONIST PROTEIN RSBS-RELATED"/>
    <property type="match status" value="1"/>
</dbReference>
<evidence type="ECO:0000259" key="8">
    <source>
        <dbReference type="PROSITE" id="PS50801"/>
    </source>
</evidence>
<dbReference type="Pfam" id="PF01740">
    <property type="entry name" value="STAS"/>
    <property type="match status" value="1"/>
</dbReference>
<evidence type="ECO:0000256" key="1">
    <source>
        <dbReference type="ARBA" id="ARBA00004651"/>
    </source>
</evidence>
<feature type="coiled-coil region" evidence="6">
    <location>
        <begin position="442"/>
        <end position="494"/>
    </location>
</feature>
<gene>
    <name evidence="10" type="ORF">Hgul01_03906</name>
</gene>
<evidence type="ECO:0000259" key="9">
    <source>
        <dbReference type="PROSITE" id="PS50885"/>
    </source>
</evidence>
<dbReference type="Proteomes" id="UP001428290">
    <property type="component" value="Unassembled WGS sequence"/>
</dbReference>
<dbReference type="Pfam" id="PF02743">
    <property type="entry name" value="dCache_1"/>
    <property type="match status" value="1"/>
</dbReference>
<dbReference type="SMART" id="SM00304">
    <property type="entry name" value="HAMP"/>
    <property type="match status" value="1"/>
</dbReference>
<name>A0ABP9X3V3_9CHLR</name>
<keyword evidence="3 7" id="KW-0812">Transmembrane</keyword>
<dbReference type="InterPro" id="IPR033479">
    <property type="entry name" value="dCache_1"/>
</dbReference>
<dbReference type="InterPro" id="IPR003660">
    <property type="entry name" value="HAMP_dom"/>
</dbReference>
<evidence type="ECO:0000256" key="7">
    <source>
        <dbReference type="SAM" id="Phobius"/>
    </source>
</evidence>
<comment type="caution">
    <text evidence="10">The sequence shown here is derived from an EMBL/GenBank/DDBJ whole genome shotgun (WGS) entry which is preliminary data.</text>
</comment>
<protein>
    <submittedName>
        <fullName evidence="10">Uncharacterized protein</fullName>
    </submittedName>
</protein>
<dbReference type="CDD" id="cd12912">
    <property type="entry name" value="PDC2_MCP_like"/>
    <property type="match status" value="1"/>
</dbReference>
<dbReference type="CDD" id="cd07041">
    <property type="entry name" value="STAS_RsbR_RsbS_like"/>
    <property type="match status" value="1"/>
</dbReference>
<dbReference type="SUPFAM" id="SSF158472">
    <property type="entry name" value="HAMP domain-like"/>
    <property type="match status" value="1"/>
</dbReference>
<dbReference type="InterPro" id="IPR051932">
    <property type="entry name" value="Bact_StressResp_Reg"/>
</dbReference>
<evidence type="ECO:0000256" key="3">
    <source>
        <dbReference type="ARBA" id="ARBA00022692"/>
    </source>
</evidence>
<dbReference type="SUPFAM" id="SSF52091">
    <property type="entry name" value="SpoIIaa-like"/>
    <property type="match status" value="1"/>
</dbReference>
<comment type="subcellular location">
    <subcellularLocation>
        <location evidence="1">Cell membrane</location>
        <topology evidence="1">Multi-pass membrane protein</topology>
    </subcellularLocation>
</comment>
<feature type="domain" description="STAS" evidence="8">
    <location>
        <begin position="499"/>
        <end position="608"/>
    </location>
</feature>
<dbReference type="PANTHER" id="PTHR33745:SF1">
    <property type="entry name" value="RSBT ANTAGONIST PROTEIN RSBS"/>
    <property type="match status" value="1"/>
</dbReference>
<dbReference type="InterPro" id="IPR036513">
    <property type="entry name" value="STAS_dom_sf"/>
</dbReference>
<evidence type="ECO:0000313" key="11">
    <source>
        <dbReference type="Proteomes" id="UP001428290"/>
    </source>
</evidence>
<organism evidence="10 11">
    <name type="scientific">Herpetosiphon gulosus</name>
    <dbReference type="NCBI Taxonomy" id="1973496"/>
    <lineage>
        <taxon>Bacteria</taxon>
        <taxon>Bacillati</taxon>
        <taxon>Chloroflexota</taxon>
        <taxon>Chloroflexia</taxon>
        <taxon>Herpetosiphonales</taxon>
        <taxon>Herpetosiphonaceae</taxon>
        <taxon>Herpetosiphon</taxon>
    </lineage>
</organism>
<feature type="domain" description="HAMP" evidence="9">
    <location>
        <begin position="402"/>
        <end position="454"/>
    </location>
</feature>
<dbReference type="CDD" id="cd12913">
    <property type="entry name" value="PDC1_MCP_like"/>
    <property type="match status" value="1"/>
</dbReference>
<sequence length="612" mass="66903">MHIPILSRISTKITFASALLLFATILLVVVGLLRGFAQTRTDVTTASQHGLQNQGQVALFDLTQVEAKLLNANLEQVASTTRHLVSLFNSLDQIPSLSLTDPLSQLTTGTTNNRFDANPNRKSDLVIFANTPDTALLRQNLRDSQILDAIFPGVLANLGDALAIYYVSNEGLTRYYPVSNLQDIVPPDFDVPNENFYTIVAPTRNPERQTVWTDIYSDELGKGLLTTVSSPIYQGDQFRGFIGIDITLNEFLKQLETIKPTPSSYAFVLDQQGDVIAAPQIALQTFLNIPSSQTLSPSQTLELQMNPTTAPALASVLERMQNNQSGIQTLQANNQDLVVANAALTSINWHIVVIAPKTEITSEAQAVTATIETSSGRIVGKLLWFLAALTIITLLATWLISNRLSRPIVALVQNTQALAESNQFVQLPEQSNDELGFLARAFNQMASKVQSAQQSLQQVNQNLEQTVQQRTHELEQERESLQQTLDQLKHANSTVAKLTAPIIPVAQGVVVVPITGSLNTERIEQLQQAMLRTAERLRIHTVILDVTGLEVLEDSATFVRSLDALRLLGSKAMLVGVSADFAQDLIQSGINLDSVTTMANLQAAVRATLNQA</sequence>
<dbReference type="Gene3D" id="6.10.340.10">
    <property type="match status" value="1"/>
</dbReference>
<reference evidence="10 11" key="1">
    <citation type="submission" date="2024-02" db="EMBL/GenBank/DDBJ databases">
        <title>Herpetosiphon gulosus NBRC 112829.</title>
        <authorList>
            <person name="Ichikawa N."/>
            <person name="Katano-Makiyama Y."/>
            <person name="Hidaka K."/>
        </authorList>
    </citation>
    <scope>NUCLEOTIDE SEQUENCE [LARGE SCALE GENOMIC DNA]</scope>
    <source>
        <strain evidence="10 11">NBRC 112829</strain>
    </source>
</reference>
<keyword evidence="5 7" id="KW-0472">Membrane</keyword>
<evidence type="ECO:0000256" key="4">
    <source>
        <dbReference type="ARBA" id="ARBA00022989"/>
    </source>
</evidence>
<proteinExistence type="predicted"/>
<dbReference type="PROSITE" id="PS50801">
    <property type="entry name" value="STAS"/>
    <property type="match status" value="1"/>
</dbReference>
<keyword evidence="11" id="KW-1185">Reference proteome</keyword>
<dbReference type="RefSeq" id="WP_345723683.1">
    <property type="nucleotide sequence ID" value="NZ_BAABRU010000015.1"/>
</dbReference>
<evidence type="ECO:0000313" key="10">
    <source>
        <dbReference type="EMBL" id="GAA5530092.1"/>
    </source>
</evidence>
<evidence type="ECO:0000256" key="5">
    <source>
        <dbReference type="ARBA" id="ARBA00023136"/>
    </source>
</evidence>
<feature type="transmembrane region" description="Helical" evidence="7">
    <location>
        <begin position="382"/>
        <end position="400"/>
    </location>
</feature>
<keyword evidence="4 7" id="KW-1133">Transmembrane helix</keyword>
<dbReference type="Pfam" id="PF00672">
    <property type="entry name" value="HAMP"/>
    <property type="match status" value="1"/>
</dbReference>